<dbReference type="InParanoid" id="H2XP83"/>
<feature type="compositionally biased region" description="Polar residues" evidence="1">
    <location>
        <begin position="92"/>
        <end position="104"/>
    </location>
</feature>
<evidence type="ECO:0000256" key="1">
    <source>
        <dbReference type="SAM" id="MobiDB-lite"/>
    </source>
</evidence>
<organism evidence="2 3">
    <name type="scientific">Ciona intestinalis</name>
    <name type="common">Transparent sea squirt</name>
    <name type="synonym">Ascidia intestinalis</name>
    <dbReference type="NCBI Taxonomy" id="7719"/>
    <lineage>
        <taxon>Eukaryota</taxon>
        <taxon>Metazoa</taxon>
        <taxon>Chordata</taxon>
        <taxon>Tunicata</taxon>
        <taxon>Ascidiacea</taxon>
        <taxon>Phlebobranchia</taxon>
        <taxon>Cionidae</taxon>
        <taxon>Ciona</taxon>
    </lineage>
</organism>
<reference evidence="3" key="1">
    <citation type="journal article" date="2002" name="Science">
        <title>The draft genome of Ciona intestinalis: insights into chordate and vertebrate origins.</title>
        <authorList>
            <person name="Dehal P."/>
            <person name="Satou Y."/>
            <person name="Campbell R.K."/>
            <person name="Chapman J."/>
            <person name="Degnan B."/>
            <person name="De Tomaso A."/>
            <person name="Davidson B."/>
            <person name="Di Gregorio A."/>
            <person name="Gelpke M."/>
            <person name="Goodstein D.M."/>
            <person name="Harafuji N."/>
            <person name="Hastings K.E."/>
            <person name="Ho I."/>
            <person name="Hotta K."/>
            <person name="Huang W."/>
            <person name="Kawashima T."/>
            <person name="Lemaire P."/>
            <person name="Martinez D."/>
            <person name="Meinertzhagen I.A."/>
            <person name="Necula S."/>
            <person name="Nonaka M."/>
            <person name="Putnam N."/>
            <person name="Rash S."/>
            <person name="Saiga H."/>
            <person name="Satake M."/>
            <person name="Terry A."/>
            <person name="Yamada L."/>
            <person name="Wang H.G."/>
            <person name="Awazu S."/>
            <person name="Azumi K."/>
            <person name="Boore J."/>
            <person name="Branno M."/>
            <person name="Chin-Bow S."/>
            <person name="DeSantis R."/>
            <person name="Doyle S."/>
            <person name="Francino P."/>
            <person name="Keys D.N."/>
            <person name="Haga S."/>
            <person name="Hayashi H."/>
            <person name="Hino K."/>
            <person name="Imai K.S."/>
            <person name="Inaba K."/>
            <person name="Kano S."/>
            <person name="Kobayashi K."/>
            <person name="Kobayashi M."/>
            <person name="Lee B.I."/>
            <person name="Makabe K.W."/>
            <person name="Manohar C."/>
            <person name="Matassi G."/>
            <person name="Medina M."/>
            <person name="Mochizuki Y."/>
            <person name="Mount S."/>
            <person name="Morishita T."/>
            <person name="Miura S."/>
            <person name="Nakayama A."/>
            <person name="Nishizaka S."/>
            <person name="Nomoto H."/>
            <person name="Ohta F."/>
            <person name="Oishi K."/>
            <person name="Rigoutsos I."/>
            <person name="Sano M."/>
            <person name="Sasaki A."/>
            <person name="Sasakura Y."/>
            <person name="Shoguchi E."/>
            <person name="Shin-i T."/>
            <person name="Spagnuolo A."/>
            <person name="Stainier D."/>
            <person name="Suzuki M.M."/>
            <person name="Tassy O."/>
            <person name="Takatori N."/>
            <person name="Tokuoka M."/>
            <person name="Yagi K."/>
            <person name="Yoshizaki F."/>
            <person name="Wada S."/>
            <person name="Zhang C."/>
            <person name="Hyatt P.D."/>
            <person name="Larimer F."/>
            <person name="Detter C."/>
            <person name="Doggett N."/>
            <person name="Glavina T."/>
            <person name="Hawkins T."/>
            <person name="Richardson P."/>
            <person name="Lucas S."/>
            <person name="Kohara Y."/>
            <person name="Levine M."/>
            <person name="Satoh N."/>
            <person name="Rokhsar D.S."/>
        </authorList>
    </citation>
    <scope>NUCLEOTIDE SEQUENCE [LARGE SCALE GENOMIC DNA]</scope>
</reference>
<dbReference type="Ensembl" id="ENSCINT00000036292.1">
    <property type="protein sequence ID" value="ENSCINP00000031466.1"/>
    <property type="gene ID" value="ENSCING00000020649.1"/>
</dbReference>
<reference evidence="2" key="4">
    <citation type="submission" date="2025-09" db="UniProtKB">
        <authorList>
            <consortium name="Ensembl"/>
        </authorList>
    </citation>
    <scope>IDENTIFICATION</scope>
</reference>
<proteinExistence type="predicted"/>
<evidence type="ECO:0000313" key="3">
    <source>
        <dbReference type="Proteomes" id="UP000008144"/>
    </source>
</evidence>
<accession>H2XP83</accession>
<protein>
    <submittedName>
        <fullName evidence="2">Uncharacterized protein</fullName>
    </submittedName>
</protein>
<sequence>LFGSYKIRYTHSIAANTSGQYNHNQESPHHLIWITGQPTRGVTWLSPRDRLPRMRQETPYLIRRGQSPAGSTMITPIVTLSPSHEKKENIKDNTAMQNTTTESR</sequence>
<evidence type="ECO:0000313" key="2">
    <source>
        <dbReference type="Ensembl" id="ENSCINP00000031466.1"/>
    </source>
</evidence>
<feature type="compositionally biased region" description="Polar residues" evidence="1">
    <location>
        <begin position="68"/>
        <end position="82"/>
    </location>
</feature>
<dbReference type="Proteomes" id="UP000008144">
    <property type="component" value="Chromosome 2"/>
</dbReference>
<dbReference type="EMBL" id="EAAA01001347">
    <property type="status" value="NOT_ANNOTATED_CDS"/>
    <property type="molecule type" value="Genomic_DNA"/>
</dbReference>
<dbReference type="AlphaFoldDB" id="H2XP83"/>
<keyword evidence="3" id="KW-1185">Reference proteome</keyword>
<dbReference type="EMBL" id="EAAA01001345">
    <property type="status" value="NOT_ANNOTATED_CDS"/>
    <property type="molecule type" value="Genomic_DNA"/>
</dbReference>
<name>H2XP83_CIOIN</name>
<feature type="region of interest" description="Disordered" evidence="1">
    <location>
        <begin position="62"/>
        <end position="104"/>
    </location>
</feature>
<reference evidence="2" key="2">
    <citation type="journal article" date="2008" name="Genome Biol.">
        <title>Improved genome assembly and evidence-based global gene model set for the chordate Ciona intestinalis: new insight into intron and operon populations.</title>
        <authorList>
            <person name="Satou Y."/>
            <person name="Mineta K."/>
            <person name="Ogasawara M."/>
            <person name="Sasakura Y."/>
            <person name="Shoguchi E."/>
            <person name="Ueno K."/>
            <person name="Yamada L."/>
            <person name="Matsumoto J."/>
            <person name="Wasserscheid J."/>
            <person name="Dewar K."/>
            <person name="Wiley G.B."/>
            <person name="Macmil S.L."/>
            <person name="Roe B.A."/>
            <person name="Zeller R.W."/>
            <person name="Hastings K.E."/>
            <person name="Lemaire P."/>
            <person name="Lindquist E."/>
            <person name="Endo T."/>
            <person name="Hotta K."/>
            <person name="Inaba K."/>
        </authorList>
    </citation>
    <scope>NUCLEOTIDE SEQUENCE [LARGE SCALE GENOMIC DNA]</scope>
    <source>
        <strain evidence="2">wild type</strain>
    </source>
</reference>
<dbReference type="HOGENOM" id="CLU_2256095_0_0_1"/>
<dbReference type="EMBL" id="EAAA01001346">
    <property type="status" value="NOT_ANNOTATED_CDS"/>
    <property type="molecule type" value="Genomic_DNA"/>
</dbReference>
<reference evidence="2" key="3">
    <citation type="submission" date="2025-08" db="UniProtKB">
        <authorList>
            <consortium name="Ensembl"/>
        </authorList>
    </citation>
    <scope>IDENTIFICATION</scope>
</reference>